<dbReference type="AlphaFoldDB" id="A0A060CDB3"/>
<dbReference type="InterPro" id="IPR016007">
    <property type="entry name" value="Alpha_rhamnosid"/>
</dbReference>
<organism evidence="2">
    <name type="scientific">uncultured Spirosoma sp</name>
    <dbReference type="NCBI Taxonomy" id="278208"/>
    <lineage>
        <taxon>Bacteria</taxon>
        <taxon>Pseudomonadati</taxon>
        <taxon>Bacteroidota</taxon>
        <taxon>Cytophagia</taxon>
        <taxon>Cytophagales</taxon>
        <taxon>Cytophagaceae</taxon>
        <taxon>Spirosoma</taxon>
        <taxon>environmental samples</taxon>
    </lineage>
</organism>
<proteinExistence type="predicted"/>
<dbReference type="PANTHER" id="PTHR33307:SF6">
    <property type="entry name" value="ALPHA-RHAMNOSIDASE (EUROFUNG)-RELATED"/>
    <property type="match status" value="1"/>
</dbReference>
<sequence>MSSELAKTGSFTTSNKLVNQLQNNIVWGQLDNFVDIPTDCPQRSERLGWTGDVSAFCHTAVLIEKQIAFQEMVT</sequence>
<evidence type="ECO:0000313" key="2">
    <source>
        <dbReference type="EMBL" id="AIA92897.1"/>
    </source>
</evidence>
<dbReference type="GO" id="GO:0005975">
    <property type="term" value="P:carbohydrate metabolic process"/>
    <property type="evidence" value="ECO:0007669"/>
    <property type="project" value="InterPro"/>
</dbReference>
<name>A0A060CDB3_9BACT</name>
<dbReference type="Gene3D" id="1.50.10.10">
    <property type="match status" value="1"/>
</dbReference>
<dbReference type="InterPro" id="IPR035396">
    <property type="entry name" value="Bac_rhamnosid6H"/>
</dbReference>
<accession>A0A060CDB3</accession>
<evidence type="ECO:0000259" key="1">
    <source>
        <dbReference type="Pfam" id="PF17389"/>
    </source>
</evidence>
<dbReference type="Pfam" id="PF17389">
    <property type="entry name" value="Bac_rhamnosid6H"/>
    <property type="match status" value="1"/>
</dbReference>
<dbReference type="EMBL" id="KF125569">
    <property type="protein sequence ID" value="AIA92897.1"/>
    <property type="molecule type" value="Genomic_DNA"/>
</dbReference>
<protein>
    <submittedName>
        <fullName evidence="2">Bac_rhamnosid</fullName>
    </submittedName>
</protein>
<reference evidence="2" key="1">
    <citation type="journal article" date="2013" name="Environ. Microbiol.">
        <title>Seasonally variable intestinal metagenomes of the red palm weevil (Rhynchophorus ferrugineus).</title>
        <authorList>
            <person name="Jia S."/>
            <person name="Zhang X."/>
            <person name="Zhang G."/>
            <person name="Yin A."/>
            <person name="Zhang S."/>
            <person name="Li F."/>
            <person name="Wang L."/>
            <person name="Zhao D."/>
            <person name="Yun Q."/>
            <person name="Tala"/>
            <person name="Wang J."/>
            <person name="Sun G."/>
            <person name="Baabdullah M."/>
            <person name="Yu X."/>
            <person name="Hu S."/>
            <person name="Al-Mssallem I.S."/>
            <person name="Yu J."/>
        </authorList>
    </citation>
    <scope>NUCLEOTIDE SEQUENCE</scope>
</reference>
<dbReference type="InterPro" id="IPR012341">
    <property type="entry name" value="6hp_glycosidase-like_sf"/>
</dbReference>
<feature type="domain" description="Alpha-L-rhamnosidase six-hairpin glycosidase" evidence="1">
    <location>
        <begin position="7"/>
        <end position="69"/>
    </location>
</feature>
<dbReference type="PANTHER" id="PTHR33307">
    <property type="entry name" value="ALPHA-RHAMNOSIDASE (EUROFUNG)"/>
    <property type="match status" value="1"/>
</dbReference>